<comment type="caution">
    <text evidence="6">The sequence shown here is derived from an EMBL/GenBank/DDBJ whole genome shotgun (WGS) entry which is preliminary data.</text>
</comment>
<evidence type="ECO:0000256" key="3">
    <source>
        <dbReference type="ARBA" id="ARBA00022729"/>
    </source>
</evidence>
<evidence type="ECO:0000313" key="6">
    <source>
        <dbReference type="EMBL" id="MDS1271132.1"/>
    </source>
</evidence>
<dbReference type="Gene3D" id="3.10.105.10">
    <property type="entry name" value="Dipeptide-binding Protein, Domain 3"/>
    <property type="match status" value="1"/>
</dbReference>
<feature type="chain" id="PRO_5045174515" evidence="4">
    <location>
        <begin position="28"/>
        <end position="509"/>
    </location>
</feature>
<dbReference type="EMBL" id="JAVLVT010000005">
    <property type="protein sequence ID" value="MDS1271132.1"/>
    <property type="molecule type" value="Genomic_DNA"/>
</dbReference>
<dbReference type="RefSeq" id="WP_310912677.1">
    <property type="nucleotide sequence ID" value="NZ_JAVLVT010000005.1"/>
</dbReference>
<proteinExistence type="inferred from homology"/>
<dbReference type="Gene3D" id="3.40.190.10">
    <property type="entry name" value="Periplasmic binding protein-like II"/>
    <property type="match status" value="1"/>
</dbReference>
<accession>A0ABU2H745</accession>
<gene>
    <name evidence="6" type="ORF">RIF23_12585</name>
</gene>
<dbReference type="PANTHER" id="PTHR30290">
    <property type="entry name" value="PERIPLASMIC BINDING COMPONENT OF ABC TRANSPORTER"/>
    <property type="match status" value="1"/>
</dbReference>
<evidence type="ECO:0000313" key="7">
    <source>
        <dbReference type="Proteomes" id="UP001250214"/>
    </source>
</evidence>
<evidence type="ECO:0000259" key="5">
    <source>
        <dbReference type="Pfam" id="PF00496"/>
    </source>
</evidence>
<evidence type="ECO:0000256" key="4">
    <source>
        <dbReference type="SAM" id="SignalP"/>
    </source>
</evidence>
<dbReference type="Proteomes" id="UP001250214">
    <property type="component" value="Unassembled WGS sequence"/>
</dbReference>
<feature type="domain" description="Solute-binding protein family 5" evidence="5">
    <location>
        <begin position="77"/>
        <end position="409"/>
    </location>
</feature>
<comment type="similarity">
    <text evidence="1">Belongs to the bacterial solute-binding protein 5 family.</text>
</comment>
<dbReference type="PROSITE" id="PS51257">
    <property type="entry name" value="PROKAR_LIPOPROTEIN"/>
    <property type="match status" value="1"/>
</dbReference>
<dbReference type="PIRSF" id="PIRSF002741">
    <property type="entry name" value="MppA"/>
    <property type="match status" value="1"/>
</dbReference>
<protein>
    <submittedName>
        <fullName evidence="6">ABC transporter substrate-binding protein</fullName>
    </submittedName>
</protein>
<evidence type="ECO:0000256" key="1">
    <source>
        <dbReference type="ARBA" id="ARBA00005695"/>
    </source>
</evidence>
<evidence type="ECO:0000256" key="2">
    <source>
        <dbReference type="ARBA" id="ARBA00022448"/>
    </source>
</evidence>
<keyword evidence="2" id="KW-0813">Transport</keyword>
<reference evidence="7" key="1">
    <citation type="submission" date="2023-07" db="EMBL/GenBank/DDBJ databases">
        <title>Novel species in the genus Lipingzhangella isolated from Sambhar Salt Lake.</title>
        <authorList>
            <person name="Jiya N."/>
            <person name="Kajale S."/>
            <person name="Sharma A."/>
        </authorList>
    </citation>
    <scope>NUCLEOTIDE SEQUENCE [LARGE SCALE GENOMIC DNA]</scope>
    <source>
        <strain evidence="7">LS1_29</strain>
    </source>
</reference>
<feature type="signal peptide" evidence="4">
    <location>
        <begin position="1"/>
        <end position="27"/>
    </location>
</feature>
<dbReference type="SUPFAM" id="SSF53850">
    <property type="entry name" value="Periplasmic binding protein-like II"/>
    <property type="match status" value="1"/>
</dbReference>
<dbReference type="PANTHER" id="PTHR30290:SF9">
    <property type="entry name" value="OLIGOPEPTIDE-BINDING PROTEIN APPA"/>
    <property type="match status" value="1"/>
</dbReference>
<dbReference type="InterPro" id="IPR039424">
    <property type="entry name" value="SBP_5"/>
</dbReference>
<dbReference type="InterPro" id="IPR030678">
    <property type="entry name" value="Peptide/Ni-bd"/>
</dbReference>
<keyword evidence="3 4" id="KW-0732">Signal</keyword>
<name>A0ABU2H745_9ACTN</name>
<organism evidence="6 7">
    <name type="scientific">Lipingzhangella rawalii</name>
    <dbReference type="NCBI Taxonomy" id="2055835"/>
    <lineage>
        <taxon>Bacteria</taxon>
        <taxon>Bacillati</taxon>
        <taxon>Actinomycetota</taxon>
        <taxon>Actinomycetes</taxon>
        <taxon>Streptosporangiales</taxon>
        <taxon>Nocardiopsidaceae</taxon>
        <taxon>Lipingzhangella</taxon>
    </lineage>
</organism>
<sequence>MRRTRAHTALAALGATALALSGCGTGADDDGEAGGELTIGTMTMPQSLDPAEAMGAALPFFQAVYDTLLLREPDGSYAPMLATDWSYDESRTELQLELRDDVTFTDGTPFDAEAVQANLERFPEAGGGQAQTLSDLEEVEIVDDHDVVIHLEQPNPALLFYLSDAAGLMANPNALDDDTLATEPDGTGPYELDTGNTAIGSTWAYTRSDDYWGEDLPYDEVTITVFDNENALVNGLRTGQINSALIQEVDQQDVVADDEDLHTVDQDIDMQSLLLFDREGEMNPALGDTEVRQALNYALDREAMLEHLRSGQGEITNQIFGPESVAYDPELDTYYDHDPERARELLAEAGHEDGVELTLPKMQEIVGDPLATSIENDLGDVGIDVTWDNLDEGDAIQSIMVEQAYPGMVMNNAQPASEWVTIVELVLPGTFNFLGTMDDTIAERTAEIQQAPEGEAADAAQELNRHLVEEAWFVPFYRMTYQHVTDDSVEVEPQSGMAVPSLYNYSPLD</sequence>
<keyword evidence="7" id="KW-1185">Reference proteome</keyword>
<dbReference type="InterPro" id="IPR000914">
    <property type="entry name" value="SBP_5_dom"/>
</dbReference>
<dbReference type="Pfam" id="PF00496">
    <property type="entry name" value="SBP_bac_5"/>
    <property type="match status" value="1"/>
</dbReference>